<feature type="region of interest" description="Disordered" evidence="1">
    <location>
        <begin position="1"/>
        <end position="47"/>
    </location>
</feature>
<reference evidence="2 3" key="1">
    <citation type="submission" date="2024-10" db="EMBL/GenBank/DDBJ databases">
        <title>The Natural Products Discovery Center: Release of the First 8490 Sequenced Strains for Exploring Actinobacteria Biosynthetic Diversity.</title>
        <authorList>
            <person name="Kalkreuter E."/>
            <person name="Kautsar S.A."/>
            <person name="Yang D."/>
            <person name="Bader C.D."/>
            <person name="Teijaro C.N."/>
            <person name="Fluegel L."/>
            <person name="Davis C.M."/>
            <person name="Simpson J.R."/>
            <person name="Lauterbach L."/>
            <person name="Steele A.D."/>
            <person name="Gui C."/>
            <person name="Meng S."/>
            <person name="Li G."/>
            <person name="Viehrig K."/>
            <person name="Ye F."/>
            <person name="Su P."/>
            <person name="Kiefer A.F."/>
            <person name="Nichols A."/>
            <person name="Cepeda A.J."/>
            <person name="Yan W."/>
            <person name="Fan B."/>
            <person name="Jiang Y."/>
            <person name="Adhikari A."/>
            <person name="Zheng C.-J."/>
            <person name="Schuster L."/>
            <person name="Cowan T.M."/>
            <person name="Smanski M.J."/>
            <person name="Chevrette M.G."/>
            <person name="De Carvalho L.P.S."/>
            <person name="Shen B."/>
        </authorList>
    </citation>
    <scope>NUCLEOTIDE SEQUENCE [LARGE SCALE GENOMIC DNA]</scope>
    <source>
        <strain evidence="2 3">NPDC019481</strain>
    </source>
</reference>
<dbReference type="RefSeq" id="WP_397405563.1">
    <property type="nucleotide sequence ID" value="NZ_JBIRYI010000009.1"/>
</dbReference>
<evidence type="ECO:0000313" key="3">
    <source>
        <dbReference type="Proteomes" id="UP001611580"/>
    </source>
</evidence>
<sequence length="47" mass="4666">MRHPAGRTSLSDSGAAAAHLHTPPTTAAATGEARDSPSVDQPSGETP</sequence>
<accession>A0ABW7XMC2</accession>
<dbReference type="Proteomes" id="UP001611580">
    <property type="component" value="Unassembled WGS sequence"/>
</dbReference>
<keyword evidence="3" id="KW-1185">Reference proteome</keyword>
<protein>
    <submittedName>
        <fullName evidence="2">Uncharacterized protein</fullName>
    </submittedName>
</protein>
<organism evidence="2 3">
    <name type="scientific">Promicromonospora kroppenstedtii</name>
    <dbReference type="NCBI Taxonomy" id="440482"/>
    <lineage>
        <taxon>Bacteria</taxon>
        <taxon>Bacillati</taxon>
        <taxon>Actinomycetota</taxon>
        <taxon>Actinomycetes</taxon>
        <taxon>Micrococcales</taxon>
        <taxon>Promicromonosporaceae</taxon>
        <taxon>Promicromonospora</taxon>
    </lineage>
</organism>
<feature type="compositionally biased region" description="Low complexity" evidence="1">
    <location>
        <begin position="15"/>
        <end position="30"/>
    </location>
</feature>
<evidence type="ECO:0000313" key="2">
    <source>
        <dbReference type="EMBL" id="MFI2488404.1"/>
    </source>
</evidence>
<evidence type="ECO:0000256" key="1">
    <source>
        <dbReference type="SAM" id="MobiDB-lite"/>
    </source>
</evidence>
<comment type="caution">
    <text evidence="2">The sequence shown here is derived from an EMBL/GenBank/DDBJ whole genome shotgun (WGS) entry which is preliminary data.</text>
</comment>
<name>A0ABW7XMC2_9MICO</name>
<gene>
    <name evidence="2" type="ORF">ACH47X_15940</name>
</gene>
<proteinExistence type="predicted"/>
<dbReference type="EMBL" id="JBIRYI010000009">
    <property type="protein sequence ID" value="MFI2488404.1"/>
    <property type="molecule type" value="Genomic_DNA"/>
</dbReference>
<feature type="compositionally biased region" description="Polar residues" evidence="1">
    <location>
        <begin position="38"/>
        <end position="47"/>
    </location>
</feature>